<evidence type="ECO:0000259" key="5">
    <source>
        <dbReference type="PROSITE" id="PS51898"/>
    </source>
</evidence>
<evidence type="ECO:0000313" key="7">
    <source>
        <dbReference type="Proteomes" id="UP000002026"/>
    </source>
</evidence>
<sequence length="373" mass="41475">MPKSTFGHIERLGKNLYRCYWHEDGRRRSHRVHGSLDDAKDFLASRRIGLAGCSDRTTWREFWAAVVEPSFDGLAAKTVHNYRRIWERHLAPTLGRRTVASTNAQAADRALARIASPASQKAAKALGRKICNMAVREGILERNPFVGAKTARAGRRRKEPYTAREVEAWLRGMRGSKYEAALICELGAGLRHEEACALTWEDVAEWNGKAVLRVNKALTTVNGRRELKGTKTADSERVCIMGEPFASRVLELRGKGPLVPSAPGTDVRSPCDIYANPATITHNYREWCRKHGIRYVCPRDLRSTFATLHGEAGSQDSMVALAMGHTDGTTKGRHYQQRTIAGLAMIADNLAEYLCTPDPDLPDIPSLFPLDTA</sequence>
<accession>C7N6S9</accession>
<evidence type="ECO:0000256" key="4">
    <source>
        <dbReference type="ARBA" id="ARBA00023172"/>
    </source>
</evidence>
<feature type="domain" description="Tyr recombinase" evidence="5">
    <location>
        <begin position="156"/>
        <end position="348"/>
    </location>
</feature>
<name>C7N6S9_SLAHD</name>
<keyword evidence="4" id="KW-0233">DNA recombination</keyword>
<dbReference type="STRING" id="471855.Shel_15950"/>
<dbReference type="Pfam" id="PF00589">
    <property type="entry name" value="Phage_integrase"/>
    <property type="match status" value="1"/>
</dbReference>
<dbReference type="Gene3D" id="1.10.150.130">
    <property type="match status" value="1"/>
</dbReference>
<evidence type="ECO:0000256" key="1">
    <source>
        <dbReference type="ARBA" id="ARBA00008857"/>
    </source>
</evidence>
<dbReference type="AlphaFoldDB" id="C7N6S9"/>
<gene>
    <name evidence="6" type="ordered locus">Shel_15950</name>
</gene>
<evidence type="ECO:0000256" key="3">
    <source>
        <dbReference type="ARBA" id="ARBA00023125"/>
    </source>
</evidence>
<evidence type="ECO:0000256" key="2">
    <source>
        <dbReference type="ARBA" id="ARBA00022908"/>
    </source>
</evidence>
<dbReference type="InterPro" id="IPR011010">
    <property type="entry name" value="DNA_brk_join_enz"/>
</dbReference>
<dbReference type="GO" id="GO:0015074">
    <property type="term" value="P:DNA integration"/>
    <property type="evidence" value="ECO:0007669"/>
    <property type="project" value="UniProtKB-KW"/>
</dbReference>
<dbReference type="KEGG" id="shi:Shel_15950"/>
<dbReference type="HOGENOM" id="CLU_755886_0_0_11"/>
<keyword evidence="3" id="KW-0238">DNA-binding</keyword>
<dbReference type="EMBL" id="CP001684">
    <property type="protein sequence ID" value="ACV22614.1"/>
    <property type="molecule type" value="Genomic_DNA"/>
</dbReference>
<evidence type="ECO:0000313" key="6">
    <source>
        <dbReference type="EMBL" id="ACV22614.1"/>
    </source>
</evidence>
<keyword evidence="2" id="KW-0229">DNA integration</keyword>
<protein>
    <submittedName>
        <fullName evidence="6">Site-specific recombinase XerD</fullName>
    </submittedName>
</protein>
<comment type="similarity">
    <text evidence="1">Belongs to the 'phage' integrase family.</text>
</comment>
<dbReference type="RefSeq" id="WP_012798716.1">
    <property type="nucleotide sequence ID" value="NC_013165.1"/>
</dbReference>
<dbReference type="PANTHER" id="PTHR30629">
    <property type="entry name" value="PROPHAGE INTEGRASE"/>
    <property type="match status" value="1"/>
</dbReference>
<dbReference type="InterPro" id="IPR010998">
    <property type="entry name" value="Integrase_recombinase_N"/>
</dbReference>
<dbReference type="Proteomes" id="UP000002026">
    <property type="component" value="Chromosome"/>
</dbReference>
<dbReference type="GO" id="GO:0006310">
    <property type="term" value="P:DNA recombination"/>
    <property type="evidence" value="ECO:0007669"/>
    <property type="project" value="UniProtKB-KW"/>
</dbReference>
<dbReference type="Gene3D" id="1.10.443.10">
    <property type="entry name" value="Intergrase catalytic core"/>
    <property type="match status" value="1"/>
</dbReference>
<dbReference type="GO" id="GO:0003677">
    <property type="term" value="F:DNA binding"/>
    <property type="evidence" value="ECO:0007669"/>
    <property type="project" value="UniProtKB-KW"/>
</dbReference>
<reference evidence="6 7" key="1">
    <citation type="journal article" date="2009" name="Stand. Genomic Sci.">
        <title>Complete genome sequence of Slackia heliotrinireducens type strain (RHS 1).</title>
        <authorList>
            <person name="Pukall R."/>
            <person name="Lapidus A."/>
            <person name="Nolan M."/>
            <person name="Copeland A."/>
            <person name="Glavina Del Rio T."/>
            <person name="Lucas S."/>
            <person name="Chen F."/>
            <person name="Tice H."/>
            <person name="Cheng J.F."/>
            <person name="Chertkov O."/>
            <person name="Bruce D."/>
            <person name="Goodwin L."/>
            <person name="Kuske C."/>
            <person name="Brettin T."/>
            <person name="Detter J.C."/>
            <person name="Han C."/>
            <person name="Pitluck S."/>
            <person name="Pati A."/>
            <person name="Mavrommatis K."/>
            <person name="Ivanova N."/>
            <person name="Ovchinnikova G."/>
            <person name="Chen A."/>
            <person name="Palaniappan K."/>
            <person name="Schneider S."/>
            <person name="Rohde M."/>
            <person name="Chain P."/>
            <person name="D'haeseleer P."/>
            <person name="Goker M."/>
            <person name="Bristow J."/>
            <person name="Eisen J.A."/>
            <person name="Markowitz V."/>
            <person name="Kyrpides N.C."/>
            <person name="Klenk H.P."/>
            <person name="Hugenholtz P."/>
        </authorList>
    </citation>
    <scope>NUCLEOTIDE SEQUENCE [LARGE SCALE GENOMIC DNA]</scope>
    <source>
        <strain evidence="7">ATCC 29202 / DSM 20476 / NCTC 11029 / RHS 1</strain>
    </source>
</reference>
<dbReference type="SUPFAM" id="SSF56349">
    <property type="entry name" value="DNA breaking-rejoining enzymes"/>
    <property type="match status" value="1"/>
</dbReference>
<dbReference type="InterPro" id="IPR002104">
    <property type="entry name" value="Integrase_catalytic"/>
</dbReference>
<organism evidence="6 7">
    <name type="scientific">Slackia heliotrinireducens (strain ATCC 29202 / DSM 20476 / NCTC 11029 / RHS 1)</name>
    <name type="common">Peptococcus heliotrinreducens</name>
    <dbReference type="NCBI Taxonomy" id="471855"/>
    <lineage>
        <taxon>Bacteria</taxon>
        <taxon>Bacillati</taxon>
        <taxon>Actinomycetota</taxon>
        <taxon>Coriobacteriia</taxon>
        <taxon>Eggerthellales</taxon>
        <taxon>Eggerthellaceae</taxon>
        <taxon>Slackia</taxon>
    </lineage>
</organism>
<dbReference type="eggNOG" id="COG0582">
    <property type="taxonomic scope" value="Bacteria"/>
</dbReference>
<proteinExistence type="inferred from homology"/>
<dbReference type="InterPro" id="IPR050808">
    <property type="entry name" value="Phage_Integrase"/>
</dbReference>
<keyword evidence="7" id="KW-1185">Reference proteome</keyword>
<dbReference type="InterPro" id="IPR013762">
    <property type="entry name" value="Integrase-like_cat_sf"/>
</dbReference>
<dbReference type="PANTHER" id="PTHR30629:SF2">
    <property type="entry name" value="PROPHAGE INTEGRASE INTS-RELATED"/>
    <property type="match status" value="1"/>
</dbReference>
<dbReference type="PROSITE" id="PS51898">
    <property type="entry name" value="TYR_RECOMBINASE"/>
    <property type="match status" value="1"/>
</dbReference>